<feature type="region of interest" description="Disordered" evidence="2">
    <location>
        <begin position="297"/>
        <end position="327"/>
    </location>
</feature>
<evidence type="ECO:0000313" key="4">
    <source>
        <dbReference type="Proteomes" id="UP001465755"/>
    </source>
</evidence>
<dbReference type="PANTHER" id="PTHR34689:SF1">
    <property type="entry name" value="NUCLEIC ACID-BINDING PROTEIN"/>
    <property type="match status" value="1"/>
</dbReference>
<evidence type="ECO:0000313" key="3">
    <source>
        <dbReference type="EMBL" id="KAK9799809.1"/>
    </source>
</evidence>
<feature type="coiled-coil region" evidence="1">
    <location>
        <begin position="241"/>
        <end position="272"/>
    </location>
</feature>
<dbReference type="AlphaFoldDB" id="A0AAW1NUS8"/>
<dbReference type="PANTHER" id="PTHR34689">
    <property type="entry name" value="NUCLEIC ACID-BINDING PROTEIN"/>
    <property type="match status" value="1"/>
</dbReference>
<feature type="compositionally biased region" description="Basic and acidic residues" evidence="2">
    <location>
        <begin position="18"/>
        <end position="29"/>
    </location>
</feature>
<dbReference type="Proteomes" id="UP001465755">
    <property type="component" value="Unassembled WGS sequence"/>
</dbReference>
<dbReference type="EMBL" id="JALJOQ010000086">
    <property type="protein sequence ID" value="KAK9799809.1"/>
    <property type="molecule type" value="Genomic_DNA"/>
</dbReference>
<name>A0AAW1NUS8_9CHLO</name>
<proteinExistence type="predicted"/>
<gene>
    <name evidence="3" type="ORF">WJX73_001293</name>
</gene>
<protein>
    <submittedName>
        <fullName evidence="3">Uncharacterized protein</fullName>
    </submittedName>
</protein>
<feature type="region of interest" description="Disordered" evidence="2">
    <location>
        <begin position="93"/>
        <end position="146"/>
    </location>
</feature>
<reference evidence="3 4" key="1">
    <citation type="journal article" date="2024" name="Nat. Commun.">
        <title>Phylogenomics reveals the evolutionary origins of lichenization in chlorophyte algae.</title>
        <authorList>
            <person name="Puginier C."/>
            <person name="Libourel C."/>
            <person name="Otte J."/>
            <person name="Skaloud P."/>
            <person name="Haon M."/>
            <person name="Grisel S."/>
            <person name="Petersen M."/>
            <person name="Berrin J.G."/>
            <person name="Delaux P.M."/>
            <person name="Dal Grande F."/>
            <person name="Keller J."/>
        </authorList>
    </citation>
    <scope>NUCLEOTIDE SEQUENCE [LARGE SCALE GENOMIC DNA]</scope>
    <source>
        <strain evidence="3 4">SAG 2036</strain>
    </source>
</reference>
<keyword evidence="4" id="KW-1185">Reference proteome</keyword>
<feature type="compositionally biased region" description="Basic residues" evidence="2">
    <location>
        <begin position="113"/>
        <end position="137"/>
    </location>
</feature>
<feature type="region of interest" description="Disordered" evidence="2">
    <location>
        <begin position="1"/>
        <end position="29"/>
    </location>
</feature>
<comment type="caution">
    <text evidence="3">The sequence shown here is derived from an EMBL/GenBank/DDBJ whole genome shotgun (WGS) entry which is preliminary data.</text>
</comment>
<keyword evidence="1" id="KW-0175">Coiled coil</keyword>
<feature type="compositionally biased region" description="Basic and acidic residues" evidence="2">
    <location>
        <begin position="305"/>
        <end position="327"/>
    </location>
</feature>
<evidence type="ECO:0000256" key="1">
    <source>
        <dbReference type="SAM" id="Coils"/>
    </source>
</evidence>
<accession>A0AAW1NUS8</accession>
<evidence type="ECO:0000256" key="2">
    <source>
        <dbReference type="SAM" id="MobiDB-lite"/>
    </source>
</evidence>
<sequence>MAGLTAEHYTRAGPVGEYRGESMVQKHRDKLQKEKEIAVVEKLRTDFPLLPVSVLRLASQEVGWETNLATKLLTQFQNAAKPQLTRLVEQYGTLQAPRAQSGSESDESEGKERRRSSKGKRKRDKEHKHKKSKKRSSSSRTEADGGLALTQQYGKYGIIRETDMGSKHSEFALWAKDVKKFDVEALPKKEEQELFKDYMEDYNTGTLPHRKYYDREAYEAARAAKAAKKGVVLDAEKTAFNDEEELKRQLAAKRAEEAAERMRDAYNELKYTARDKIGDMREQELMRMQMGLAYRTGDHTTATKLAERLKPDDQKDPHRPDEGLKPL</sequence>
<organism evidence="3 4">
    <name type="scientific">Symbiochloris irregularis</name>
    <dbReference type="NCBI Taxonomy" id="706552"/>
    <lineage>
        <taxon>Eukaryota</taxon>
        <taxon>Viridiplantae</taxon>
        <taxon>Chlorophyta</taxon>
        <taxon>core chlorophytes</taxon>
        <taxon>Trebouxiophyceae</taxon>
        <taxon>Trebouxiales</taxon>
        <taxon>Trebouxiaceae</taxon>
        <taxon>Symbiochloris</taxon>
    </lineage>
</organism>